<evidence type="ECO:0000256" key="3">
    <source>
        <dbReference type="ARBA" id="ARBA00022741"/>
    </source>
</evidence>
<proteinExistence type="inferred from homology"/>
<dbReference type="GO" id="GO:0098796">
    <property type="term" value="C:membrane protein complex"/>
    <property type="evidence" value="ECO:0007669"/>
    <property type="project" value="UniProtKB-ARBA"/>
</dbReference>
<dbReference type="InterPro" id="IPR023210">
    <property type="entry name" value="NADP_OxRdtase_dom"/>
</dbReference>
<dbReference type="Gene3D" id="3.40.50.300">
    <property type="entry name" value="P-loop containing nucleotide triphosphate hydrolases"/>
    <property type="match status" value="1"/>
</dbReference>
<dbReference type="PROSITE" id="PS50893">
    <property type="entry name" value="ABC_TRANSPORTER_2"/>
    <property type="match status" value="1"/>
</dbReference>
<dbReference type="InterPro" id="IPR017911">
    <property type="entry name" value="MacB-like_ATP-bd"/>
</dbReference>
<dbReference type="PROSITE" id="PS00211">
    <property type="entry name" value="ABC_TRANSPORTER_1"/>
    <property type="match status" value="1"/>
</dbReference>
<dbReference type="PANTHER" id="PTHR42798:SF7">
    <property type="entry name" value="ALPHA-D-RIBOSE 1-METHYLPHOSPHONATE 5-TRIPHOSPHATE SYNTHASE SUBUNIT PHNL"/>
    <property type="match status" value="1"/>
</dbReference>
<dbReference type="GO" id="GO:0016887">
    <property type="term" value="F:ATP hydrolysis activity"/>
    <property type="evidence" value="ECO:0007669"/>
    <property type="project" value="InterPro"/>
</dbReference>
<dbReference type="GO" id="GO:0022857">
    <property type="term" value="F:transmembrane transporter activity"/>
    <property type="evidence" value="ECO:0007669"/>
    <property type="project" value="UniProtKB-ARBA"/>
</dbReference>
<dbReference type="CDD" id="cd03255">
    <property type="entry name" value="ABC_MJ0796_LolCDE_FtsE"/>
    <property type="match status" value="1"/>
</dbReference>
<name>A0A0F9G015_9ZZZZ</name>
<dbReference type="SUPFAM" id="SSF52540">
    <property type="entry name" value="P-loop containing nucleoside triphosphate hydrolases"/>
    <property type="match status" value="1"/>
</dbReference>
<feature type="domain" description="ABC transporter" evidence="5">
    <location>
        <begin position="68"/>
        <end position="296"/>
    </location>
</feature>
<reference evidence="6" key="1">
    <citation type="journal article" date="2015" name="Nature">
        <title>Complex archaea that bridge the gap between prokaryotes and eukaryotes.</title>
        <authorList>
            <person name="Spang A."/>
            <person name="Saw J.H."/>
            <person name="Jorgensen S.L."/>
            <person name="Zaremba-Niedzwiedzka K."/>
            <person name="Martijn J."/>
            <person name="Lind A.E."/>
            <person name="van Eijk R."/>
            <person name="Schleper C."/>
            <person name="Guy L."/>
            <person name="Ettema T.J."/>
        </authorList>
    </citation>
    <scope>NUCLEOTIDE SEQUENCE</scope>
</reference>
<comment type="caution">
    <text evidence="6">The sequence shown here is derived from an EMBL/GenBank/DDBJ whole genome shotgun (WGS) entry which is preliminary data.</text>
</comment>
<evidence type="ECO:0000256" key="1">
    <source>
        <dbReference type="ARBA" id="ARBA00005417"/>
    </source>
</evidence>
<protein>
    <recommendedName>
        <fullName evidence="5">ABC transporter domain-containing protein</fullName>
    </recommendedName>
</protein>
<dbReference type="InterPro" id="IPR027417">
    <property type="entry name" value="P-loop_NTPase"/>
</dbReference>
<dbReference type="SMART" id="SM00382">
    <property type="entry name" value="AAA"/>
    <property type="match status" value="1"/>
</dbReference>
<dbReference type="InterPro" id="IPR003593">
    <property type="entry name" value="AAA+_ATPase"/>
</dbReference>
<evidence type="ECO:0000256" key="2">
    <source>
        <dbReference type="ARBA" id="ARBA00022448"/>
    </source>
</evidence>
<dbReference type="InterPro" id="IPR003439">
    <property type="entry name" value="ABC_transporter-like_ATP-bd"/>
</dbReference>
<dbReference type="EMBL" id="LAZR01019578">
    <property type="protein sequence ID" value="KKL92024.1"/>
    <property type="molecule type" value="Genomic_DNA"/>
</dbReference>
<sequence>MRLSIGTAQFGRDYGIANHGGKITQDEIKNIFSVVAKNNINTFDTAEDYGNSEEIIGDMTEAFNNGFLCARDIHKEYKVGKTTLRVLDGINLGVKKSEILIILGVSGAGKSTLLHILGMLDTPTSGHVSFKGENLSIVGQRVLAEKRNRIFGFVFQFYHLLPDFNALENVLMPRLIGKRFFRTKSKKENTEKAVDLLRRVGLGDRINHRPDELSGGEKQRVAIVRALMNDPEVLLCDEPTGNLDTKSGIEIQELIWELNESTKQTVVIVTHDERFTKMAGSVVRIADGKIVNCTKN</sequence>
<dbReference type="PANTHER" id="PTHR42798">
    <property type="entry name" value="LIPOPROTEIN-RELEASING SYSTEM ATP-BINDING PROTEIN LOLD"/>
    <property type="match status" value="1"/>
</dbReference>
<dbReference type="Pfam" id="PF00248">
    <property type="entry name" value="Aldo_ket_red"/>
    <property type="match status" value="1"/>
</dbReference>
<keyword evidence="4" id="KW-0067">ATP-binding</keyword>
<gene>
    <name evidence="6" type="ORF">LCGC14_1888840</name>
</gene>
<keyword evidence="2" id="KW-0813">Transport</keyword>
<dbReference type="InterPro" id="IPR036812">
    <property type="entry name" value="NAD(P)_OxRdtase_dom_sf"/>
</dbReference>
<evidence type="ECO:0000259" key="5">
    <source>
        <dbReference type="PROSITE" id="PS50893"/>
    </source>
</evidence>
<keyword evidence="3" id="KW-0547">Nucleotide-binding</keyword>
<evidence type="ECO:0000256" key="4">
    <source>
        <dbReference type="ARBA" id="ARBA00022840"/>
    </source>
</evidence>
<dbReference type="FunFam" id="3.40.50.300:FF:000032">
    <property type="entry name" value="Export ABC transporter ATP-binding protein"/>
    <property type="match status" value="1"/>
</dbReference>
<comment type="similarity">
    <text evidence="1">Belongs to the ABC transporter superfamily.</text>
</comment>
<evidence type="ECO:0000313" key="6">
    <source>
        <dbReference type="EMBL" id="KKL92024.1"/>
    </source>
</evidence>
<dbReference type="Gene3D" id="3.20.20.100">
    <property type="entry name" value="NADP-dependent oxidoreductase domain"/>
    <property type="match status" value="1"/>
</dbReference>
<dbReference type="AlphaFoldDB" id="A0A0F9G015"/>
<dbReference type="Pfam" id="PF00005">
    <property type="entry name" value="ABC_tran"/>
    <property type="match status" value="1"/>
</dbReference>
<dbReference type="InterPro" id="IPR017871">
    <property type="entry name" value="ABC_transporter-like_CS"/>
</dbReference>
<organism evidence="6">
    <name type="scientific">marine sediment metagenome</name>
    <dbReference type="NCBI Taxonomy" id="412755"/>
    <lineage>
        <taxon>unclassified sequences</taxon>
        <taxon>metagenomes</taxon>
        <taxon>ecological metagenomes</taxon>
    </lineage>
</organism>
<dbReference type="GO" id="GO:0005524">
    <property type="term" value="F:ATP binding"/>
    <property type="evidence" value="ECO:0007669"/>
    <property type="project" value="UniProtKB-KW"/>
</dbReference>
<dbReference type="SUPFAM" id="SSF51430">
    <property type="entry name" value="NAD(P)-linked oxidoreductase"/>
    <property type="match status" value="1"/>
</dbReference>
<accession>A0A0F9G015</accession>